<dbReference type="FunFam" id="3.30.60.270:FF:000005">
    <property type="entry name" value="Sortilin"/>
    <property type="match status" value="1"/>
</dbReference>
<keyword evidence="11" id="KW-0325">Glycoprotein</keyword>
<keyword evidence="8" id="KW-0333">Golgi apparatus</keyword>
<dbReference type="InterPro" id="IPR015943">
    <property type="entry name" value="WD40/YVTN_repeat-like_dom_sf"/>
</dbReference>
<dbReference type="InterPro" id="IPR050310">
    <property type="entry name" value="VPS10-sortilin"/>
</dbReference>
<keyword evidence="5 18" id="KW-0732">Signal</keyword>
<proteinExistence type="inferred from homology"/>
<keyword evidence="4 17" id="KW-0812">Transmembrane</keyword>
<dbReference type="Gene3D" id="2.130.10.10">
    <property type="entry name" value="YVTN repeat-like/Quinoprotein amine dehydrogenase"/>
    <property type="match status" value="2"/>
</dbReference>
<protein>
    <recommendedName>
        <fullName evidence="3">Vacuolar protein sorting/targeting protein 10</fullName>
    </recommendedName>
    <alternativeName>
        <fullName evidence="14">Carboxypeptidase Y receptor</fullName>
    </alternativeName>
    <alternativeName>
        <fullName evidence="13 15">Sortilin VPS10</fullName>
    </alternativeName>
</protein>
<keyword evidence="7 17" id="KW-1133">Transmembrane helix</keyword>
<dbReference type="InterPro" id="IPR031777">
    <property type="entry name" value="Sortilin_C"/>
</dbReference>
<feature type="signal peptide" evidence="18">
    <location>
        <begin position="1"/>
        <end position="21"/>
    </location>
</feature>
<dbReference type="GO" id="GO:0005829">
    <property type="term" value="C:cytosol"/>
    <property type="evidence" value="ECO:0007669"/>
    <property type="project" value="GOC"/>
</dbReference>
<dbReference type="PANTHER" id="PTHR12106">
    <property type="entry name" value="SORTILIN RELATED"/>
    <property type="match status" value="1"/>
</dbReference>
<dbReference type="SUPFAM" id="SSF50939">
    <property type="entry name" value="Sialidases"/>
    <property type="match status" value="1"/>
</dbReference>
<dbReference type="GO" id="GO:0005794">
    <property type="term" value="C:Golgi apparatus"/>
    <property type="evidence" value="ECO:0007669"/>
    <property type="project" value="UniProtKB-SubCell"/>
</dbReference>
<dbReference type="PANTHER" id="PTHR12106:SF27">
    <property type="entry name" value="SORTILIN-RELATED RECEPTOR"/>
    <property type="match status" value="1"/>
</dbReference>
<feature type="chain" id="PRO_5034866427" description="Vacuolar protein sorting/targeting protein 10" evidence="18">
    <location>
        <begin position="22"/>
        <end position="1474"/>
    </location>
</feature>
<dbReference type="InterPro" id="IPR031778">
    <property type="entry name" value="Sortilin_N"/>
</dbReference>
<dbReference type="EMBL" id="JACAZH010000004">
    <property type="protein sequence ID" value="KAF7370899.1"/>
    <property type="molecule type" value="Genomic_DNA"/>
</dbReference>
<evidence type="ECO:0000313" key="20">
    <source>
        <dbReference type="EMBL" id="KAF7370899.1"/>
    </source>
</evidence>
<dbReference type="Pfam" id="PF15901">
    <property type="entry name" value="Sortilin_C"/>
    <property type="match status" value="2"/>
</dbReference>
<feature type="domain" description="VPS10" evidence="19">
    <location>
        <begin position="728"/>
        <end position="1360"/>
    </location>
</feature>
<evidence type="ECO:0000313" key="21">
    <source>
        <dbReference type="Proteomes" id="UP000623467"/>
    </source>
</evidence>
<dbReference type="GO" id="GO:0006623">
    <property type="term" value="P:protein targeting to vacuole"/>
    <property type="evidence" value="ECO:0007669"/>
    <property type="project" value="TreeGrafter"/>
</dbReference>
<keyword evidence="21" id="KW-1185">Reference proteome</keyword>
<feature type="domain" description="VPS10" evidence="19">
    <location>
        <begin position="46"/>
        <end position="688"/>
    </location>
</feature>
<dbReference type="FunFam" id="2.10.70.80:FF:000001">
    <property type="entry name" value="Sortilin-related VPS10 domain-containing receptor 1"/>
    <property type="match status" value="1"/>
</dbReference>
<evidence type="ECO:0000256" key="1">
    <source>
        <dbReference type="ARBA" id="ARBA00004198"/>
    </source>
</evidence>
<comment type="similarity">
    <text evidence="2">Belongs to the VPS10-related sortilin family.</text>
</comment>
<dbReference type="SUPFAM" id="SSF110296">
    <property type="entry name" value="Oligoxyloglucan reducing end-specific cellobiohydrolase"/>
    <property type="match status" value="2"/>
</dbReference>
<evidence type="ECO:0000256" key="17">
    <source>
        <dbReference type="SAM" id="Phobius"/>
    </source>
</evidence>
<name>A0A8H7DCZ4_9AGAR</name>
<dbReference type="InterPro" id="IPR006581">
    <property type="entry name" value="VPS10"/>
</dbReference>
<keyword evidence="9 17" id="KW-0472">Membrane</keyword>
<evidence type="ECO:0000256" key="6">
    <source>
        <dbReference type="ARBA" id="ARBA00022737"/>
    </source>
</evidence>
<accession>A0A8H7DCZ4</accession>
<comment type="subcellular location">
    <subcellularLocation>
        <location evidence="1">Golgi apparatus</location>
        <location evidence="1">trans-Golgi network membrane</location>
    </subcellularLocation>
    <subcellularLocation>
        <location evidence="16">Prevacuolar compartment membrane</location>
    </subcellularLocation>
</comment>
<dbReference type="SMART" id="SM00602">
    <property type="entry name" value="VPS10"/>
    <property type="match status" value="2"/>
</dbReference>
<evidence type="ECO:0000256" key="4">
    <source>
        <dbReference type="ARBA" id="ARBA00022692"/>
    </source>
</evidence>
<keyword evidence="6" id="KW-0677">Repeat</keyword>
<evidence type="ECO:0000256" key="7">
    <source>
        <dbReference type="ARBA" id="ARBA00022989"/>
    </source>
</evidence>
<dbReference type="GO" id="GO:0006896">
    <property type="term" value="P:Golgi to vacuole transport"/>
    <property type="evidence" value="ECO:0007669"/>
    <property type="project" value="TreeGrafter"/>
</dbReference>
<dbReference type="OrthoDB" id="443634at2759"/>
<evidence type="ECO:0000259" key="19">
    <source>
        <dbReference type="SMART" id="SM00602"/>
    </source>
</evidence>
<evidence type="ECO:0000256" key="18">
    <source>
        <dbReference type="SAM" id="SignalP"/>
    </source>
</evidence>
<evidence type="ECO:0000256" key="2">
    <source>
        <dbReference type="ARBA" id="ARBA00008251"/>
    </source>
</evidence>
<evidence type="ECO:0000256" key="10">
    <source>
        <dbReference type="ARBA" id="ARBA00023170"/>
    </source>
</evidence>
<dbReference type="CDD" id="cd15482">
    <property type="entry name" value="Sialidase_non-viral"/>
    <property type="match status" value="1"/>
</dbReference>
<dbReference type="Gene3D" id="2.10.70.80">
    <property type="match status" value="2"/>
</dbReference>
<evidence type="ECO:0000256" key="12">
    <source>
        <dbReference type="ARBA" id="ARBA00025569"/>
    </source>
</evidence>
<organism evidence="20 21">
    <name type="scientific">Mycena sanguinolenta</name>
    <dbReference type="NCBI Taxonomy" id="230812"/>
    <lineage>
        <taxon>Eukaryota</taxon>
        <taxon>Fungi</taxon>
        <taxon>Dikarya</taxon>
        <taxon>Basidiomycota</taxon>
        <taxon>Agaricomycotina</taxon>
        <taxon>Agaricomycetes</taxon>
        <taxon>Agaricomycetidae</taxon>
        <taxon>Agaricales</taxon>
        <taxon>Marasmiineae</taxon>
        <taxon>Mycenaceae</taxon>
        <taxon>Mycena</taxon>
    </lineage>
</organism>
<dbReference type="Pfam" id="PF15902">
    <property type="entry name" value="Sortilin-Vps10"/>
    <property type="match status" value="2"/>
</dbReference>
<evidence type="ECO:0000256" key="11">
    <source>
        <dbReference type="ARBA" id="ARBA00023180"/>
    </source>
</evidence>
<evidence type="ECO:0000256" key="8">
    <source>
        <dbReference type="ARBA" id="ARBA00023034"/>
    </source>
</evidence>
<evidence type="ECO:0000256" key="14">
    <source>
        <dbReference type="ARBA" id="ARBA00031354"/>
    </source>
</evidence>
<dbReference type="GO" id="GO:0006895">
    <property type="term" value="P:Golgi to endosome transport"/>
    <property type="evidence" value="ECO:0007669"/>
    <property type="project" value="TreeGrafter"/>
</dbReference>
<sequence length="1474" mass="165995">MHRHFAVFLLFLLSFPCLLLAQDPEHTIASFPNLPARLFFFDDTTTAIYHDSVEGNIYVSSDEGKTWSSPEDIPRGKAAMVIEHPFDHSYAFVLTRGNTHYRTADRGKTWRTFDMPIAPALIQRPLSFHSENYGYILYQGTACDKNGWGAICHDETYYTTDAFSSSAEPLLSETSRCQFAHSSVDFKHDAHSDLIYCVAFDTKTTNGGHALSSSRLFSSTDFFRSDKKVEELGIGKNAKGVIAFAIVSKFAVVALKDLSPTGDGDMLLYVTVDTKTWAKAQFPHASSAKLRENAYTLVESTTHSLAVDVVMQDQGTIGTLFVSNSNGTFFVQSLKDTNRNEMGFVDYERIYGLEGIGIANVVMNAADVEGRGAPKQLKSVITFDDGSTWQPLRAPATDSAGQRVSCDPSDMGTCSLHLHSVTNPHNFGRIFSSPAPGFVMGVGSIGNSLLPYEDCDTFLSTDGGVSWKMIRRDAHKYEFGDSGSIMVLVNDEEGVDEVRYSLDLGNSWQYYKLGVKMRSRALITLPDSTSQKFILLGQVARKDQTDKIGRFVTIFLDFANTRKRKCGDDDFERWDVRTAKTQCLMGHKQWYKRRKPEVDCYVGEKFTDPVVHEEPCPCTDADYECDYNFVRDGDKCVAVGPEPIPAGICTSPEQSYQGSSGYRKIPGNTCTGGNKDDPVSKKCSNGISTCPWFSIVMRLTSVIQPNLPQEILYIKHQIVQHAYFKDSSTILVRLEDNSIWQSSNEGYTWDQKFPEERFLAFYHHKHTADRAYLITNTERFFITTDSGRTWIPLTAPTPPNTFRAQVLRFHTDSDRLIWTGNKDCEEGPLARNCHAEAQYSRDNGRHWTFVENYVVNCAWAEDTKLKADPTEILCESYGVKSGSQRFFQGDNPLALVEGSSYFTNKKKLFDQVVGFAKFSEFLVVAEMDPQRRALNLQVSLDGVKFATGMFPPSMHPETHAYTILESSTGSLFLHMTMSEPPFPYWGNILKSNSNGTYFGLSIENVNRDERGFVDFEKMIGLDGIALINIVSNPHEAALTGTKALQTRITHNDGGTWKPLTPPEKDSLGNRYECQTTSCALHIHGYTERTDPRATYSSPSIVGLLMAVGNVGESLAPYDQSDTFLSRDAGFTWEEVHKDAHLWEFGDSGSILVMANDEEPTDHVLYSTDEGLNWHEYRFTDEKMRVQSIVTVPSDTSRRFILIATVPRSGVTTVVHLDFSSLTTKQCVLSVDDPGHDDFELWSPSEERQEQCLFGKQTLYHRRVRTTDCVVGSQPKAQERIERHCLCTRIDFECEFNYFKNENDECVLAPGTTPLPDDDSCRNGEDYWYERTPYRKISYSSCEGGDRPDQGQRHQCPGFAGHSGFFWFLVIMFPIVFVALVAWWYYNRSGLARGTIRLPGDGPAWGNRHSGGALDTLASIPWFLIGITGIAWEWTASRFRTTFPSRRGYRQSLTWPFRNIPIDEDAQILRFEDEE</sequence>
<dbReference type="GO" id="GO:0016020">
    <property type="term" value="C:membrane"/>
    <property type="evidence" value="ECO:0007669"/>
    <property type="project" value="InterPro"/>
</dbReference>
<gene>
    <name evidence="20" type="ORF">MSAN_00723800</name>
</gene>
<evidence type="ECO:0000256" key="3">
    <source>
        <dbReference type="ARBA" id="ARBA00015369"/>
    </source>
</evidence>
<dbReference type="InterPro" id="IPR036278">
    <property type="entry name" value="Sialidase_sf"/>
</dbReference>
<evidence type="ECO:0000256" key="5">
    <source>
        <dbReference type="ARBA" id="ARBA00022729"/>
    </source>
</evidence>
<feature type="transmembrane region" description="Helical" evidence="17">
    <location>
        <begin position="1364"/>
        <end position="1385"/>
    </location>
</feature>
<evidence type="ECO:0000256" key="9">
    <source>
        <dbReference type="ARBA" id="ARBA00023136"/>
    </source>
</evidence>
<evidence type="ECO:0000256" key="13">
    <source>
        <dbReference type="ARBA" id="ARBA00031250"/>
    </source>
</evidence>
<reference evidence="20" key="1">
    <citation type="submission" date="2020-05" db="EMBL/GenBank/DDBJ databases">
        <title>Mycena genomes resolve the evolution of fungal bioluminescence.</title>
        <authorList>
            <person name="Tsai I.J."/>
        </authorList>
    </citation>
    <scope>NUCLEOTIDE SEQUENCE</scope>
    <source>
        <strain evidence="20">160909Yilan</strain>
    </source>
</reference>
<evidence type="ECO:0000256" key="16">
    <source>
        <dbReference type="ARBA" id="ARBA00046293"/>
    </source>
</evidence>
<dbReference type="Gene3D" id="3.30.60.270">
    <property type="match status" value="2"/>
</dbReference>
<comment type="function">
    <text evidence="12">Functions as a sorting receptor in the Golgi compartment required for the intracellular sorting and delivery of soluble vacuolar proteins, like carboxypeptidase Y (CPY) and proteinase A. Executes multiple rounds of sorting by cycling between the late Golgi and a prevacuolar endosome-like compartment.</text>
</comment>
<keyword evidence="10" id="KW-0675">Receptor</keyword>
<evidence type="ECO:0000256" key="15">
    <source>
        <dbReference type="ARBA" id="ARBA00031902"/>
    </source>
</evidence>
<comment type="caution">
    <text evidence="20">The sequence shown here is derived from an EMBL/GenBank/DDBJ whole genome shotgun (WGS) entry which is preliminary data.</text>
</comment>
<dbReference type="Proteomes" id="UP000623467">
    <property type="component" value="Unassembled WGS sequence"/>
</dbReference>